<accession>X0WPB7</accession>
<proteinExistence type="predicted"/>
<name>X0WPB7_9ZZZZ</name>
<dbReference type="AlphaFoldDB" id="X0WPB7"/>
<dbReference type="Pfam" id="PF07044">
    <property type="entry name" value="DUF1329"/>
    <property type="match status" value="1"/>
</dbReference>
<comment type="caution">
    <text evidence="1">The sequence shown here is derived from an EMBL/GenBank/DDBJ whole genome shotgun (WGS) entry which is preliminary data.</text>
</comment>
<protein>
    <submittedName>
        <fullName evidence="1">Uncharacterized protein</fullName>
    </submittedName>
</protein>
<feature type="non-terminal residue" evidence="1">
    <location>
        <position position="154"/>
    </location>
</feature>
<reference evidence="1" key="1">
    <citation type="journal article" date="2014" name="Front. Microbiol.">
        <title>High frequency of phylogenetically diverse reductive dehalogenase-homologous genes in deep subseafloor sedimentary metagenomes.</title>
        <authorList>
            <person name="Kawai M."/>
            <person name="Futagami T."/>
            <person name="Toyoda A."/>
            <person name="Takaki Y."/>
            <person name="Nishi S."/>
            <person name="Hori S."/>
            <person name="Arai W."/>
            <person name="Tsubouchi T."/>
            <person name="Morono Y."/>
            <person name="Uchiyama I."/>
            <person name="Ito T."/>
            <person name="Fujiyama A."/>
            <person name="Inagaki F."/>
            <person name="Takami H."/>
        </authorList>
    </citation>
    <scope>NUCLEOTIDE SEQUENCE</scope>
    <source>
        <strain evidence="1">Expedition CK06-06</strain>
    </source>
</reference>
<dbReference type="EMBL" id="BARS01049428">
    <property type="protein sequence ID" value="GAG32844.1"/>
    <property type="molecule type" value="Genomic_DNA"/>
</dbReference>
<sequence>MRTKRLLKPSLKALTVIMLFFLLFFTSLTSQGEEARYFVPSYEGKEMQKVREWEKTWAGKKIDNTSVDQIKELLPESMYNLFKKPEIWGEAWFEIVPYRQIKPTTGMLGATKKYSSACKIGPNNELLNWTAGIPFPNPKTPVEIMYNFDVTDNH</sequence>
<gene>
    <name evidence="1" type="ORF">S01H1_73933</name>
</gene>
<evidence type="ECO:0000313" key="1">
    <source>
        <dbReference type="EMBL" id="GAG32844.1"/>
    </source>
</evidence>
<organism evidence="1">
    <name type="scientific">marine sediment metagenome</name>
    <dbReference type="NCBI Taxonomy" id="412755"/>
    <lineage>
        <taxon>unclassified sequences</taxon>
        <taxon>metagenomes</taxon>
        <taxon>ecological metagenomes</taxon>
    </lineage>
</organism>
<dbReference type="InterPro" id="IPR010752">
    <property type="entry name" value="DUF1329"/>
</dbReference>